<dbReference type="PANTHER" id="PTHR47129:SF1">
    <property type="entry name" value="NMRA-LIKE DOMAIN-CONTAINING PROTEIN"/>
    <property type="match status" value="1"/>
</dbReference>
<evidence type="ECO:0000259" key="1">
    <source>
        <dbReference type="Pfam" id="PF05368"/>
    </source>
</evidence>
<proteinExistence type="predicted"/>
<comment type="caution">
    <text evidence="2">The sequence shown here is derived from an EMBL/GenBank/DDBJ whole genome shotgun (WGS) entry which is preliminary data.</text>
</comment>
<organism evidence="2 3">
    <name type="scientific">Promicromonospora vindobonensis</name>
    <dbReference type="NCBI Taxonomy" id="195748"/>
    <lineage>
        <taxon>Bacteria</taxon>
        <taxon>Bacillati</taxon>
        <taxon>Actinomycetota</taxon>
        <taxon>Actinomycetes</taxon>
        <taxon>Micrococcales</taxon>
        <taxon>Promicromonosporaceae</taxon>
        <taxon>Promicromonospora</taxon>
    </lineage>
</organism>
<dbReference type="Proteomes" id="UP001597479">
    <property type="component" value="Unassembled WGS sequence"/>
</dbReference>
<keyword evidence="3" id="KW-1185">Reference proteome</keyword>
<dbReference type="Gene3D" id="3.40.50.720">
    <property type="entry name" value="NAD(P)-binding Rossmann-like Domain"/>
    <property type="match status" value="1"/>
</dbReference>
<gene>
    <name evidence="2" type="ORF">ACFS27_17470</name>
</gene>
<dbReference type="InterPro" id="IPR052718">
    <property type="entry name" value="NmrA-type_oxidoreductase"/>
</dbReference>
<reference evidence="3" key="1">
    <citation type="journal article" date="2019" name="Int. J. Syst. Evol. Microbiol.">
        <title>The Global Catalogue of Microorganisms (GCM) 10K type strain sequencing project: providing services to taxonomists for standard genome sequencing and annotation.</title>
        <authorList>
            <consortium name="The Broad Institute Genomics Platform"/>
            <consortium name="The Broad Institute Genome Sequencing Center for Infectious Disease"/>
            <person name="Wu L."/>
            <person name="Ma J."/>
        </authorList>
    </citation>
    <scope>NUCLEOTIDE SEQUENCE [LARGE SCALE GENOMIC DNA]</scope>
    <source>
        <strain evidence="3">CCM 7044</strain>
    </source>
</reference>
<evidence type="ECO:0000313" key="3">
    <source>
        <dbReference type="Proteomes" id="UP001597479"/>
    </source>
</evidence>
<accession>A0ABW5VYG4</accession>
<dbReference type="InterPro" id="IPR036291">
    <property type="entry name" value="NAD(P)-bd_dom_sf"/>
</dbReference>
<evidence type="ECO:0000313" key="2">
    <source>
        <dbReference type="EMBL" id="MFD2795353.1"/>
    </source>
</evidence>
<dbReference type="Pfam" id="PF05368">
    <property type="entry name" value="NmrA"/>
    <property type="match status" value="1"/>
</dbReference>
<dbReference type="Gene3D" id="3.90.25.10">
    <property type="entry name" value="UDP-galactose 4-epimerase, domain 1"/>
    <property type="match status" value="1"/>
</dbReference>
<feature type="domain" description="NmrA-like" evidence="1">
    <location>
        <begin position="2"/>
        <end position="252"/>
    </location>
</feature>
<dbReference type="PANTHER" id="PTHR47129">
    <property type="entry name" value="QUINONE OXIDOREDUCTASE 2"/>
    <property type="match status" value="1"/>
</dbReference>
<dbReference type="EMBL" id="JBHUOG010000002">
    <property type="protein sequence ID" value="MFD2795353.1"/>
    <property type="molecule type" value="Genomic_DNA"/>
</dbReference>
<protein>
    <submittedName>
        <fullName evidence="2">NmrA family NAD(P)-binding protein</fullName>
    </submittedName>
</protein>
<dbReference type="InterPro" id="IPR008030">
    <property type="entry name" value="NmrA-like"/>
</dbReference>
<dbReference type="RefSeq" id="WP_377185354.1">
    <property type="nucleotide sequence ID" value="NZ_JBHUOG010000002.1"/>
</dbReference>
<sequence>MRIAVTGSTGTLGSQVVSVLAGGGLTTSAMASPTVGRVAGGVREVVALARRPDAVRAAVGPVAWGSGVVVPVRADYDDAASLVSALRGVDVLVFVSSDGEAARMMVHHANVVRAAVEGGVGHVVYLSGVDADPGSPFCYAFTNGWTEGLLRRSGCGFSFARASLFTEFVAAFLRPAVVSGVLRVPGGSGRVALVSRADVGRCLAALALLPPSGGHHDLTGPAALTFDAVAEVLTGVAGIPVSYRDIPAHVQVEELARAGEDPWWTYAYSTMFASVRQDRWSSVSDEVLRLTGRTPVSVADALRPTA</sequence>
<name>A0ABW5VYG4_9MICO</name>
<dbReference type="SUPFAM" id="SSF51735">
    <property type="entry name" value="NAD(P)-binding Rossmann-fold domains"/>
    <property type="match status" value="1"/>
</dbReference>